<name>A0A0V0H025_SOLCH</name>
<protein>
    <submittedName>
        <fullName evidence="1">Putative ovule protein</fullName>
    </submittedName>
</protein>
<proteinExistence type="predicted"/>
<dbReference type="EMBL" id="GEDG01027603">
    <property type="protein sequence ID" value="JAP13733.1"/>
    <property type="molecule type" value="Transcribed_RNA"/>
</dbReference>
<organism evidence="1">
    <name type="scientific">Solanum chacoense</name>
    <name type="common">Chaco potato</name>
    <dbReference type="NCBI Taxonomy" id="4108"/>
    <lineage>
        <taxon>Eukaryota</taxon>
        <taxon>Viridiplantae</taxon>
        <taxon>Streptophyta</taxon>
        <taxon>Embryophyta</taxon>
        <taxon>Tracheophyta</taxon>
        <taxon>Spermatophyta</taxon>
        <taxon>Magnoliopsida</taxon>
        <taxon>eudicotyledons</taxon>
        <taxon>Gunneridae</taxon>
        <taxon>Pentapetalae</taxon>
        <taxon>asterids</taxon>
        <taxon>lamiids</taxon>
        <taxon>Solanales</taxon>
        <taxon>Solanaceae</taxon>
        <taxon>Solanoideae</taxon>
        <taxon>Solaneae</taxon>
        <taxon>Solanum</taxon>
    </lineage>
</organism>
<dbReference type="AlphaFoldDB" id="A0A0V0H025"/>
<reference evidence="1" key="1">
    <citation type="submission" date="2015-12" db="EMBL/GenBank/DDBJ databases">
        <title>Gene expression during late stages of embryo sac development: a critical building block for successful pollen-pistil interactions.</title>
        <authorList>
            <person name="Liu Y."/>
            <person name="Joly V."/>
            <person name="Sabar M."/>
            <person name="Matton D.P."/>
        </authorList>
    </citation>
    <scope>NUCLEOTIDE SEQUENCE</scope>
</reference>
<evidence type="ECO:0000313" key="1">
    <source>
        <dbReference type="EMBL" id="JAP13733.1"/>
    </source>
</evidence>
<accession>A0A0V0H025</accession>
<sequence>MQGHLSHRQVHQLTKATTRMELLLLLCIHLPLQMQVFRGNLGDMVQCMATIMAIELDLSAI</sequence>